<keyword evidence="3" id="KW-1185">Reference proteome</keyword>
<evidence type="ECO:0000313" key="3">
    <source>
        <dbReference type="Proteomes" id="UP001341840"/>
    </source>
</evidence>
<organism evidence="2 3">
    <name type="scientific">Stylosanthes scabra</name>
    <dbReference type="NCBI Taxonomy" id="79078"/>
    <lineage>
        <taxon>Eukaryota</taxon>
        <taxon>Viridiplantae</taxon>
        <taxon>Streptophyta</taxon>
        <taxon>Embryophyta</taxon>
        <taxon>Tracheophyta</taxon>
        <taxon>Spermatophyta</taxon>
        <taxon>Magnoliopsida</taxon>
        <taxon>eudicotyledons</taxon>
        <taxon>Gunneridae</taxon>
        <taxon>Pentapetalae</taxon>
        <taxon>rosids</taxon>
        <taxon>fabids</taxon>
        <taxon>Fabales</taxon>
        <taxon>Fabaceae</taxon>
        <taxon>Papilionoideae</taxon>
        <taxon>50 kb inversion clade</taxon>
        <taxon>dalbergioids sensu lato</taxon>
        <taxon>Dalbergieae</taxon>
        <taxon>Pterocarpus clade</taxon>
        <taxon>Stylosanthes</taxon>
    </lineage>
</organism>
<accession>A0ABU6UMD5</accession>
<reference evidence="2 3" key="1">
    <citation type="journal article" date="2023" name="Plants (Basel)">
        <title>Bridging the Gap: Combining Genomics and Transcriptomics Approaches to Understand Stylosanthes scabra, an Orphan Legume from the Brazilian Caatinga.</title>
        <authorList>
            <person name="Ferreira-Neto J.R.C."/>
            <person name="da Silva M.D."/>
            <person name="Binneck E."/>
            <person name="de Melo N.F."/>
            <person name="da Silva R.H."/>
            <person name="de Melo A.L.T.M."/>
            <person name="Pandolfi V."/>
            <person name="Bustamante F.O."/>
            <person name="Brasileiro-Vidal A.C."/>
            <person name="Benko-Iseppon A.M."/>
        </authorList>
    </citation>
    <scope>NUCLEOTIDE SEQUENCE [LARGE SCALE GENOMIC DNA]</scope>
    <source>
        <tissue evidence="2">Leaves</tissue>
    </source>
</reference>
<gene>
    <name evidence="2" type="ORF">PIB30_068672</name>
</gene>
<sequence length="116" mass="12763">MHIMQGRAHRLASPPPLRPRGPRSHRPLPPRRRRSWTSYICQVTVVTGVHAAWWDSSISSTRAGWIMGGPIHAPATVPTPPASPAPAEQPDEPATCWRASEFHVAEAADNLSFEKC</sequence>
<protein>
    <submittedName>
        <fullName evidence="2">Uncharacterized protein</fullName>
    </submittedName>
</protein>
<dbReference type="EMBL" id="JASCZI010121569">
    <property type="protein sequence ID" value="MED6162259.1"/>
    <property type="molecule type" value="Genomic_DNA"/>
</dbReference>
<name>A0ABU6UMD5_9FABA</name>
<evidence type="ECO:0000313" key="2">
    <source>
        <dbReference type="EMBL" id="MED6162259.1"/>
    </source>
</evidence>
<feature type="region of interest" description="Disordered" evidence="1">
    <location>
        <begin position="1"/>
        <end position="32"/>
    </location>
</feature>
<dbReference type="Proteomes" id="UP001341840">
    <property type="component" value="Unassembled WGS sequence"/>
</dbReference>
<proteinExistence type="predicted"/>
<comment type="caution">
    <text evidence="2">The sequence shown here is derived from an EMBL/GenBank/DDBJ whole genome shotgun (WGS) entry which is preliminary data.</text>
</comment>
<feature type="region of interest" description="Disordered" evidence="1">
    <location>
        <begin position="72"/>
        <end position="93"/>
    </location>
</feature>
<feature type="compositionally biased region" description="Basic residues" evidence="1">
    <location>
        <begin position="20"/>
        <end position="32"/>
    </location>
</feature>
<evidence type="ECO:0000256" key="1">
    <source>
        <dbReference type="SAM" id="MobiDB-lite"/>
    </source>
</evidence>